<dbReference type="RefSeq" id="WP_425455469.1">
    <property type="nucleotide sequence ID" value="NZ_UFUW01000001.1"/>
</dbReference>
<sequence length="120" mass="13058">MNTKKCFFAAQIQIKKNATRDGKQRYKCTACNKRFSGGSKLDPDTLWQPYSVGKQTDTQLAGQYGCSIKTIRRHLAKAATQATCATLQVAAANLMWISPILAASGALWSSTTSVANAPWQ</sequence>
<dbReference type="EMBL" id="UFUW01000001">
    <property type="protein sequence ID" value="SUX24622.1"/>
    <property type="molecule type" value="Genomic_DNA"/>
</dbReference>
<dbReference type="Proteomes" id="UP000254572">
    <property type="component" value="Unassembled WGS sequence"/>
</dbReference>
<protein>
    <submittedName>
        <fullName evidence="1">Uncharacterized protein</fullName>
    </submittedName>
</protein>
<evidence type="ECO:0000313" key="1">
    <source>
        <dbReference type="EMBL" id="SUX24622.1"/>
    </source>
</evidence>
<evidence type="ECO:0000313" key="2">
    <source>
        <dbReference type="Proteomes" id="UP000254572"/>
    </source>
</evidence>
<proteinExistence type="predicted"/>
<gene>
    <name evidence="1" type="ORF">NCTC13294_01972</name>
</gene>
<keyword evidence="2" id="KW-1185">Reference proteome</keyword>
<name>A0A381ECC2_9GAMM</name>
<organism evidence="1 2">
    <name type="scientific">Cardiobacterium valvarum</name>
    <dbReference type="NCBI Taxonomy" id="194702"/>
    <lineage>
        <taxon>Bacteria</taxon>
        <taxon>Pseudomonadati</taxon>
        <taxon>Pseudomonadota</taxon>
        <taxon>Gammaproteobacteria</taxon>
        <taxon>Cardiobacteriales</taxon>
        <taxon>Cardiobacteriaceae</taxon>
        <taxon>Cardiobacterium</taxon>
    </lineage>
</organism>
<accession>A0A381ECC2</accession>
<reference evidence="1 2" key="1">
    <citation type="submission" date="2018-06" db="EMBL/GenBank/DDBJ databases">
        <authorList>
            <consortium name="Pathogen Informatics"/>
            <person name="Doyle S."/>
        </authorList>
    </citation>
    <scope>NUCLEOTIDE SEQUENCE [LARGE SCALE GENOMIC DNA]</scope>
    <source>
        <strain evidence="1 2">NCTC13294</strain>
    </source>
</reference>
<dbReference type="AlphaFoldDB" id="A0A381ECC2"/>